<feature type="compositionally biased region" description="Polar residues" evidence="7">
    <location>
        <begin position="315"/>
        <end position="335"/>
    </location>
</feature>
<dbReference type="Gene3D" id="1.20.1270.60">
    <property type="entry name" value="Arfaptin homology (AH) domain/BAR domain"/>
    <property type="match status" value="1"/>
</dbReference>
<dbReference type="GO" id="GO:0005737">
    <property type="term" value="C:cytoplasm"/>
    <property type="evidence" value="ECO:0007669"/>
    <property type="project" value="UniProtKB-SubCell"/>
</dbReference>
<dbReference type="CDD" id="cd22060">
    <property type="entry name" value="WH2_MTSS1"/>
    <property type="match status" value="1"/>
</dbReference>
<feature type="region of interest" description="Disordered" evidence="7">
    <location>
        <begin position="255"/>
        <end position="389"/>
    </location>
</feature>
<dbReference type="PROSITE" id="PS51082">
    <property type="entry name" value="WH2"/>
    <property type="match status" value="1"/>
</dbReference>
<name>A0A8M1MDH1_NEOSC</name>
<keyword evidence="2" id="KW-0963">Cytoplasm</keyword>
<feature type="region of interest" description="Disordered" evidence="7">
    <location>
        <begin position="139"/>
        <end position="159"/>
    </location>
</feature>
<evidence type="ECO:0000313" key="10">
    <source>
        <dbReference type="Proteomes" id="UP000248481"/>
    </source>
</evidence>
<dbReference type="CDD" id="cd07643">
    <property type="entry name" value="I-BAR_IMD_MIM"/>
    <property type="match status" value="1"/>
</dbReference>
<feature type="compositionally biased region" description="Basic and acidic residues" evidence="7">
    <location>
        <begin position="344"/>
        <end position="354"/>
    </location>
</feature>
<keyword evidence="5" id="KW-0009">Actin-binding</keyword>
<dbReference type="RefSeq" id="XP_044770608.1">
    <property type="nucleotide sequence ID" value="XM_044914673.1"/>
</dbReference>
<gene>
    <name evidence="11" type="primary">MTSS1</name>
</gene>
<evidence type="ECO:0000256" key="6">
    <source>
        <dbReference type="ARBA" id="ARBA00061293"/>
    </source>
</evidence>
<feature type="region of interest" description="Disordered" evidence="7">
    <location>
        <begin position="410"/>
        <end position="431"/>
    </location>
</feature>
<keyword evidence="4" id="KW-0175">Coiled coil</keyword>
<dbReference type="Pfam" id="PF02205">
    <property type="entry name" value="WH2"/>
    <property type="match status" value="1"/>
</dbReference>
<dbReference type="FunFam" id="1.20.1270.60:FF:000010">
    <property type="entry name" value="Metastasis suppressor 1, isoform CRA_e"/>
    <property type="match status" value="1"/>
</dbReference>
<feature type="domain" description="IMD" evidence="9">
    <location>
        <begin position="1"/>
        <end position="250"/>
    </location>
</feature>
<feature type="region of interest" description="Disordered" evidence="7">
    <location>
        <begin position="508"/>
        <end position="673"/>
    </location>
</feature>
<comment type="subcellular location">
    <subcellularLocation>
        <location evidence="1">Cytoplasm</location>
    </subcellularLocation>
</comment>
<evidence type="ECO:0000256" key="7">
    <source>
        <dbReference type="SAM" id="MobiDB-lite"/>
    </source>
</evidence>
<keyword evidence="10" id="KW-1185">Reference proteome</keyword>
<evidence type="ECO:0000256" key="5">
    <source>
        <dbReference type="ARBA" id="ARBA00023203"/>
    </source>
</evidence>
<proteinExistence type="inferred from homology"/>
<dbReference type="Proteomes" id="UP000248481">
    <property type="component" value="Chromosome 4"/>
</dbReference>
<evidence type="ECO:0000256" key="4">
    <source>
        <dbReference type="ARBA" id="ARBA00023054"/>
    </source>
</evidence>
<dbReference type="GO" id="GO:0015629">
    <property type="term" value="C:actin cytoskeleton"/>
    <property type="evidence" value="ECO:0007669"/>
    <property type="project" value="TreeGrafter"/>
</dbReference>
<accession>A0A8M1MDH1</accession>
<dbReference type="GO" id="GO:0007009">
    <property type="term" value="P:plasma membrane organization"/>
    <property type="evidence" value="ECO:0007669"/>
    <property type="project" value="InterPro"/>
</dbReference>
<dbReference type="PROSITE" id="PS51338">
    <property type="entry name" value="IMD"/>
    <property type="match status" value="1"/>
</dbReference>
<organism evidence="10 11">
    <name type="scientific">Neomonachus schauinslandi</name>
    <name type="common">Hawaiian monk seal</name>
    <name type="synonym">Monachus schauinslandi</name>
    <dbReference type="NCBI Taxonomy" id="29088"/>
    <lineage>
        <taxon>Eukaryota</taxon>
        <taxon>Metazoa</taxon>
        <taxon>Chordata</taxon>
        <taxon>Craniata</taxon>
        <taxon>Vertebrata</taxon>
        <taxon>Euteleostomi</taxon>
        <taxon>Mammalia</taxon>
        <taxon>Eutheria</taxon>
        <taxon>Laurasiatheria</taxon>
        <taxon>Carnivora</taxon>
        <taxon>Caniformia</taxon>
        <taxon>Pinnipedia</taxon>
        <taxon>Phocidae</taxon>
        <taxon>Monachinae</taxon>
        <taxon>Monachini</taxon>
        <taxon>Neomonachus</taxon>
    </lineage>
</organism>
<dbReference type="GO" id="GO:0005543">
    <property type="term" value="F:phospholipid binding"/>
    <property type="evidence" value="ECO:0007669"/>
    <property type="project" value="TreeGrafter"/>
</dbReference>
<dbReference type="GO" id="GO:0003779">
    <property type="term" value="F:actin binding"/>
    <property type="evidence" value="ECO:0007669"/>
    <property type="project" value="UniProtKB-KW"/>
</dbReference>
<dbReference type="GO" id="GO:0034334">
    <property type="term" value="P:adherens junction maintenance"/>
    <property type="evidence" value="ECO:0007669"/>
    <property type="project" value="TreeGrafter"/>
</dbReference>
<feature type="compositionally biased region" description="Low complexity" evidence="7">
    <location>
        <begin position="526"/>
        <end position="541"/>
    </location>
</feature>
<protein>
    <submittedName>
        <fullName evidence="11">Protein MTSS 1 isoform X12</fullName>
    </submittedName>
</protein>
<evidence type="ECO:0000256" key="2">
    <source>
        <dbReference type="ARBA" id="ARBA00022490"/>
    </source>
</evidence>
<dbReference type="GO" id="GO:0032233">
    <property type="term" value="P:positive regulation of actin filament bundle assembly"/>
    <property type="evidence" value="ECO:0007669"/>
    <property type="project" value="TreeGrafter"/>
</dbReference>
<evidence type="ECO:0000313" key="11">
    <source>
        <dbReference type="RefSeq" id="XP_044770608.1"/>
    </source>
</evidence>
<dbReference type="InterPro" id="IPR013606">
    <property type="entry name" value="I-BAR_dom"/>
</dbReference>
<dbReference type="InterPro" id="IPR030127">
    <property type="entry name" value="MTSS1/MTSS2"/>
</dbReference>
<comment type="similarity">
    <text evidence="6">Belongs to the MTSS family.</text>
</comment>
<evidence type="ECO:0000256" key="1">
    <source>
        <dbReference type="ARBA" id="ARBA00004496"/>
    </source>
</evidence>
<feature type="domain" description="WH2" evidence="8">
    <location>
        <begin position="645"/>
        <end position="662"/>
    </location>
</feature>
<feature type="compositionally biased region" description="Polar residues" evidence="7">
    <location>
        <begin position="574"/>
        <end position="589"/>
    </location>
</feature>
<dbReference type="InterPro" id="IPR003124">
    <property type="entry name" value="WH2_dom"/>
</dbReference>
<dbReference type="SUPFAM" id="SSF103657">
    <property type="entry name" value="BAR/IMD domain-like"/>
    <property type="match status" value="1"/>
</dbReference>
<evidence type="ECO:0000256" key="3">
    <source>
        <dbReference type="ARBA" id="ARBA00022553"/>
    </source>
</evidence>
<sequence length="673" mass="73022">MEAVIEKECSALGGLFQTIISDMKGSYPVWEDFINKAGKLQSQLRTTVVAAAAFLDAFQKVADMATNTRGGTREIGSALTRMCMRHRSIEAKLRQFSSALIDCLINPLQEQMEEWKKVANQLDKDHAKEYKKARQEIKKKSSDTLKLQKKAKKGRGDIQPQLDSALQDVNDKYLLLEETEKQAVRKALIEERGRFCTFIAMLRPVIEEEISMLGEITHLQTISEDLKSLTMDPHKLPSSSEQVILDLKGSDYSWSYQTPPSSPSTTMSRKSSVCSSLNSVNSSDSRSSGSHSHSPSSHYRYRSSNLAQQAPVRLSSVSSHDSGFISQDAFQSKSPSPMPPEAPGQRRKEKREPDPSGGGPTAAGGAPAAADEAQRPRSMTVSAATRPGEEMEACEELALALSRGLQLDTQRSSRDSLQCSSGYSTQTTTPCCSEDTIPSQVSDYDYFSVSGDQEADQQEFDKSSTIPRNSDISQSYRRMFQAKRPASTAGLPTTLGPAMVTPGVATIRRTPSTKPSVRRGTIGAGPIPIKTPVIPVKTPTVPDLPGVLPAPPDGPEERGEHSPESPSVGEGPQGVTSMPSSMWSGQASVNPPLPGPKPSIPEEHRQAIPESEAEDQERDPPSATASPGQVPESDAAELSPRDTPQGEDMLNAIRRGVKLKKTTTNDRSAPRFS</sequence>
<evidence type="ECO:0000259" key="9">
    <source>
        <dbReference type="PROSITE" id="PS51338"/>
    </source>
</evidence>
<dbReference type="PANTHER" id="PTHR15708:SF10">
    <property type="entry name" value="PROTEIN MTSS 1"/>
    <property type="match status" value="1"/>
</dbReference>
<dbReference type="GeneID" id="110579241"/>
<dbReference type="Pfam" id="PF08397">
    <property type="entry name" value="IMD"/>
    <property type="match status" value="1"/>
</dbReference>
<reference evidence="11" key="1">
    <citation type="submission" date="2025-08" db="UniProtKB">
        <authorList>
            <consortium name="RefSeq"/>
        </authorList>
    </citation>
    <scope>IDENTIFICATION</scope>
    <source>
        <tissue evidence="11">Blood</tissue>
    </source>
</reference>
<keyword evidence="3" id="KW-0597">Phosphoprotein</keyword>
<dbReference type="AlphaFoldDB" id="A0A8M1MDH1"/>
<feature type="compositionally biased region" description="Low complexity" evidence="7">
    <location>
        <begin position="255"/>
        <end position="305"/>
    </location>
</feature>
<dbReference type="PANTHER" id="PTHR15708">
    <property type="entry name" value="ACTIN BUNDLING/MISSING IN METASTASIS-RELATED"/>
    <property type="match status" value="1"/>
</dbReference>
<dbReference type="GO" id="GO:0009898">
    <property type="term" value="C:cytoplasmic side of plasma membrane"/>
    <property type="evidence" value="ECO:0007669"/>
    <property type="project" value="TreeGrafter"/>
</dbReference>
<dbReference type="InterPro" id="IPR027267">
    <property type="entry name" value="AH/BAR_dom_sf"/>
</dbReference>
<dbReference type="CTD" id="9788"/>
<evidence type="ECO:0000259" key="8">
    <source>
        <dbReference type="PROSITE" id="PS51082"/>
    </source>
</evidence>